<evidence type="ECO:0000256" key="2">
    <source>
        <dbReference type="ARBA" id="ARBA00007639"/>
    </source>
</evidence>
<organism evidence="6">
    <name type="scientific">Rhizobium leguminosarum bv. trifolii</name>
    <dbReference type="NCBI Taxonomy" id="386"/>
    <lineage>
        <taxon>Bacteria</taxon>
        <taxon>Pseudomonadati</taxon>
        <taxon>Pseudomonadota</taxon>
        <taxon>Alphaproteobacteria</taxon>
        <taxon>Hyphomicrobiales</taxon>
        <taxon>Rhizobiaceae</taxon>
        <taxon>Rhizobium/Agrobacterium group</taxon>
        <taxon>Rhizobium</taxon>
    </lineage>
</organism>
<name>A0A1C9I5J2_RHILT</name>
<dbReference type="GO" id="GO:0030246">
    <property type="term" value="F:carbohydrate binding"/>
    <property type="evidence" value="ECO:0007669"/>
    <property type="project" value="UniProtKB-ARBA"/>
</dbReference>
<accession>A0A1C9I5J2</accession>
<dbReference type="SUPFAM" id="SSF53822">
    <property type="entry name" value="Periplasmic binding protein-like I"/>
    <property type="match status" value="1"/>
</dbReference>
<dbReference type="Gene3D" id="3.40.50.2300">
    <property type="match status" value="2"/>
</dbReference>
<proteinExistence type="inferred from homology"/>
<evidence type="ECO:0000259" key="5">
    <source>
        <dbReference type="Pfam" id="PF13407"/>
    </source>
</evidence>
<dbReference type="RefSeq" id="WP_245308477.1">
    <property type="nucleotide sequence ID" value="NZ_MAMO01000175.1"/>
</dbReference>
<feature type="domain" description="Periplasmic binding protein" evidence="5">
    <location>
        <begin position="39"/>
        <end position="297"/>
    </location>
</feature>
<dbReference type="GO" id="GO:0030313">
    <property type="term" value="C:cell envelope"/>
    <property type="evidence" value="ECO:0007669"/>
    <property type="project" value="UniProtKB-SubCell"/>
</dbReference>
<evidence type="ECO:0000256" key="4">
    <source>
        <dbReference type="SAM" id="SignalP"/>
    </source>
</evidence>
<reference evidence="6" key="1">
    <citation type="journal article" date="2015" name="BMC Genomics">
        <title>Transcriptome profiling of a Rhizobium leguminosarum bv. trifolii rosR mutant reveals the role of the transcriptional regulator RosR in motility, synthesis of cell-surface components, and other cellular processes.</title>
        <authorList>
            <person name="Rachwal K."/>
            <person name="Matczynska E."/>
            <person name="Janczarek M."/>
        </authorList>
    </citation>
    <scope>NUCLEOTIDE SEQUENCE</scope>
    <source>
        <strain evidence="6">Rt24.2</strain>
    </source>
</reference>
<comment type="similarity">
    <text evidence="2">Belongs to the bacterial solute-binding protein 2 family.</text>
</comment>
<protein>
    <submittedName>
        <fullName evidence="6">ABC transporter substrate-binding protein</fullName>
    </submittedName>
</protein>
<reference evidence="6" key="2">
    <citation type="journal article" date="2016" name="Front. Microbiol.">
        <title>The Regulatory Protein RosR Affects Rhizobium leguminosarum bv. trifolii Protein Profiles, Cell Surface Properties, and Symbiosis with Clover.</title>
        <authorList>
            <person name="Rachwal K."/>
            <person name="Boguszewska A."/>
            <person name="Kopcinska J."/>
            <person name="Karas M."/>
            <person name="Tchorzewski M."/>
            <person name="Janczarek M."/>
        </authorList>
    </citation>
    <scope>NUCLEOTIDE SEQUENCE</scope>
    <source>
        <strain evidence="6">Rt24.2</strain>
    </source>
</reference>
<dbReference type="Pfam" id="PF13407">
    <property type="entry name" value="Peripla_BP_4"/>
    <property type="match status" value="1"/>
</dbReference>
<dbReference type="InterPro" id="IPR028082">
    <property type="entry name" value="Peripla_BP_I"/>
</dbReference>
<keyword evidence="3 4" id="KW-0732">Signal</keyword>
<feature type="signal peptide" evidence="4">
    <location>
        <begin position="1"/>
        <end position="33"/>
    </location>
</feature>
<dbReference type="PANTHER" id="PTHR46847">
    <property type="entry name" value="D-ALLOSE-BINDING PERIPLASMIC PROTEIN-RELATED"/>
    <property type="match status" value="1"/>
</dbReference>
<comment type="subcellular location">
    <subcellularLocation>
        <location evidence="1">Cell envelope</location>
    </subcellularLocation>
</comment>
<evidence type="ECO:0000256" key="1">
    <source>
        <dbReference type="ARBA" id="ARBA00004196"/>
    </source>
</evidence>
<dbReference type="PANTHER" id="PTHR46847:SF1">
    <property type="entry name" value="D-ALLOSE-BINDING PERIPLASMIC PROTEIN-RELATED"/>
    <property type="match status" value="1"/>
</dbReference>
<sequence length="346" mass="36555">MRRGNAKRRAVMVGGLLLAAAFAGAMATGPVMAEDKITIGVAMPFQGNGWQKGFLAAAQWAAAELNAKGKKVELSVVDAAGDPQTQIQQINNLTLQGVYFIILEPLSDTALNGAIDNAVNAGIPVLTTALGSVTNSKAVDLQFDYDELGEKYVSYIAERTGGKGNALNIRGLAGNAAEQAIQDAYVKALTKYPDIKIVAEVYGDWNQSVAQQRVSAILPTLPDVNIIFSQGVAAFGAAQAFMSAGRDVPLQIYGFDGVDANLLLELNAKSGYQSVAINTDPGIGSVAVNVAVAKLSGIDVPMKMISPIPTITLEDLKTTYKGMADSDIAWVKYDYDWTLANVIHAK</sequence>
<feature type="chain" id="PRO_5008894426" evidence="4">
    <location>
        <begin position="34"/>
        <end position="346"/>
    </location>
</feature>
<evidence type="ECO:0000313" key="6">
    <source>
        <dbReference type="EMBL" id="AOO94254.1"/>
    </source>
</evidence>
<evidence type="ECO:0000256" key="3">
    <source>
        <dbReference type="ARBA" id="ARBA00022729"/>
    </source>
</evidence>
<dbReference type="AlphaFoldDB" id="A0A1C9I5J2"/>
<dbReference type="InterPro" id="IPR025997">
    <property type="entry name" value="SBP_2_dom"/>
</dbReference>
<dbReference type="EMBL" id="KX491890">
    <property type="protein sequence ID" value="AOO94254.1"/>
    <property type="molecule type" value="Genomic_DNA"/>
</dbReference>